<reference evidence="1 2" key="1">
    <citation type="submission" date="2016-03" db="EMBL/GenBank/DDBJ databases">
        <title>Trachymyrmex septentrionalis WGS genome.</title>
        <authorList>
            <person name="Nygaard S."/>
            <person name="Hu H."/>
            <person name="Boomsma J."/>
            <person name="Zhang G."/>
        </authorList>
    </citation>
    <scope>NUCLEOTIDE SEQUENCE [LARGE SCALE GENOMIC DNA]</scope>
    <source>
        <strain evidence="1">Tsep2-gDNA-1</strain>
        <tissue evidence="1">Whole body</tissue>
    </source>
</reference>
<keyword evidence="2" id="KW-1185">Reference proteome</keyword>
<evidence type="ECO:0000313" key="2">
    <source>
        <dbReference type="Proteomes" id="UP000078541"/>
    </source>
</evidence>
<evidence type="ECO:0000313" key="1">
    <source>
        <dbReference type="EMBL" id="KYN38662.1"/>
    </source>
</evidence>
<dbReference type="Proteomes" id="UP000078541">
    <property type="component" value="Unassembled WGS sequence"/>
</dbReference>
<sequence length="120" mass="13679">MTVIWYIYIATDTTKEHVYTHTSGILRYHLHLRKMKKDGKCQTIRGTAIFRSPTRIMELNVKTPRDLMAFFKKLSSRKLNPSEHSRTRGGGKIVQLAIIKSGIGGSSSTNSRQKGEWRDG</sequence>
<dbReference type="EMBL" id="KQ981647">
    <property type="protein sequence ID" value="KYN38662.1"/>
    <property type="molecule type" value="Genomic_DNA"/>
</dbReference>
<gene>
    <name evidence="1" type="ORF">ALC56_06968</name>
</gene>
<dbReference type="AlphaFoldDB" id="A0A151JWC8"/>
<name>A0A151JWC8_9HYME</name>
<organism evidence="1 2">
    <name type="scientific">Trachymyrmex septentrionalis</name>
    <dbReference type="NCBI Taxonomy" id="34720"/>
    <lineage>
        <taxon>Eukaryota</taxon>
        <taxon>Metazoa</taxon>
        <taxon>Ecdysozoa</taxon>
        <taxon>Arthropoda</taxon>
        <taxon>Hexapoda</taxon>
        <taxon>Insecta</taxon>
        <taxon>Pterygota</taxon>
        <taxon>Neoptera</taxon>
        <taxon>Endopterygota</taxon>
        <taxon>Hymenoptera</taxon>
        <taxon>Apocrita</taxon>
        <taxon>Aculeata</taxon>
        <taxon>Formicoidea</taxon>
        <taxon>Formicidae</taxon>
        <taxon>Myrmicinae</taxon>
        <taxon>Trachymyrmex</taxon>
    </lineage>
</organism>
<protein>
    <submittedName>
        <fullName evidence="1">Uncharacterized protein</fullName>
    </submittedName>
</protein>
<accession>A0A151JWC8</accession>
<proteinExistence type="predicted"/>